<sequence>MQAIILAAGVGRRMGKLTQDSTKCMVVLNGRRIIEYTLDAIRAAGIKKVVLVIGHGAEEVRSFLSTRYQDLNIEYVVNPIYATSNNIYSLFLAREYLKNDDNLLLESDLIFDQTIIPDCLNAASPNLIVVAKYESWMDGTVVQLDAEQSVTRFIPKENFDWTQTNQYFKTVNIYKLSKDFCQNTFLPFLETYIKVKGLNEYYEEVFKLLTPLHTFKALAIEDKYWYEIDTLQDLEIASLLFSDSKTKSHLLQKRFGGYWRFPKIKDFCYLVNPYFPPKLMLEEIKASFSTLISAYPSGLDTQNMMAASIFNCEPSQITVGNGASELIRALFSHIKGKIGIPVPTFDEYPGSIAKQQLIEFSSFKSRFQYTVEDVLNFCRQEKELSAFILINPDNPSGHFFPKSQLIQLVEGLQEMSIKLILDESFVDFAEINENHSLIDAEILQRYENLIVIKSLGKSYGVAGIRLGVVASSNTQIIAEIKNNLPIWNINAFAECFLQIFDKYTAQYRKACEQLILDRQLLFRGLNDISFLKPINSSANFILCEMSEKFHPEFLVNKLLDEKWLLIKDCSDKRGFENNSYLRIAVRNTADNNYLIQCLKDMDT</sequence>
<dbReference type="InterPro" id="IPR015424">
    <property type="entry name" value="PyrdxlP-dep_Trfase"/>
</dbReference>
<evidence type="ECO:0000256" key="1">
    <source>
        <dbReference type="ARBA" id="ARBA00001933"/>
    </source>
</evidence>
<dbReference type="CDD" id="cd02523">
    <property type="entry name" value="PC_cytidylyltransferase"/>
    <property type="match status" value="1"/>
</dbReference>
<keyword evidence="8" id="KW-1185">Reference proteome</keyword>
<accession>A0A0A6PHZ8</accession>
<dbReference type="CDD" id="cd00609">
    <property type="entry name" value="AAT_like"/>
    <property type="match status" value="1"/>
</dbReference>
<dbReference type="EMBL" id="JSZA02000170">
    <property type="protein sequence ID" value="KHD09942.1"/>
    <property type="molecule type" value="Genomic_DNA"/>
</dbReference>
<evidence type="ECO:0000256" key="3">
    <source>
        <dbReference type="ARBA" id="ARBA00022898"/>
    </source>
</evidence>
<evidence type="ECO:0000259" key="5">
    <source>
        <dbReference type="Pfam" id="PF00155"/>
    </source>
</evidence>
<dbReference type="Pfam" id="PF12804">
    <property type="entry name" value="NTP_transf_3"/>
    <property type="match status" value="1"/>
</dbReference>
<evidence type="ECO:0000256" key="4">
    <source>
        <dbReference type="RuleBase" id="RU000481"/>
    </source>
</evidence>
<evidence type="ECO:0000313" key="7">
    <source>
        <dbReference type="EMBL" id="KHD09942.1"/>
    </source>
</evidence>
<comment type="cofactor">
    <cofactor evidence="1 4">
        <name>pyridoxal 5'-phosphate</name>
        <dbReference type="ChEBI" id="CHEBI:597326"/>
    </cofactor>
</comment>
<gene>
    <name evidence="7" type="ORF">PN36_27470</name>
</gene>
<name>A0A0A6PHZ8_9GAMM</name>
<dbReference type="AlphaFoldDB" id="A0A0A6PHZ8"/>
<dbReference type="InterPro" id="IPR025877">
    <property type="entry name" value="MobA-like_NTP_Trfase"/>
</dbReference>
<dbReference type="GO" id="GO:0030170">
    <property type="term" value="F:pyridoxal phosphate binding"/>
    <property type="evidence" value="ECO:0007669"/>
    <property type="project" value="InterPro"/>
</dbReference>
<dbReference type="Gene3D" id="3.90.1150.10">
    <property type="entry name" value="Aspartate Aminotransferase, domain 1"/>
    <property type="match status" value="1"/>
</dbReference>
<keyword evidence="3" id="KW-0663">Pyridoxal phosphate</keyword>
<feature type="domain" description="MobA-like NTP transferase" evidence="6">
    <location>
        <begin position="3"/>
        <end position="134"/>
    </location>
</feature>
<evidence type="ECO:0000259" key="6">
    <source>
        <dbReference type="Pfam" id="PF12804"/>
    </source>
</evidence>
<dbReference type="PROSITE" id="PS00105">
    <property type="entry name" value="AA_TRANSFER_CLASS_1"/>
    <property type="match status" value="1"/>
</dbReference>
<comment type="similarity">
    <text evidence="4">Belongs to the class-I pyridoxal-phosphate-dependent aminotransferase family.</text>
</comment>
<evidence type="ECO:0000256" key="2">
    <source>
        <dbReference type="ARBA" id="ARBA00022842"/>
    </source>
</evidence>
<dbReference type="SUPFAM" id="SSF53448">
    <property type="entry name" value="Nucleotide-diphospho-sugar transferases"/>
    <property type="match status" value="1"/>
</dbReference>
<dbReference type="Gene3D" id="3.90.550.10">
    <property type="entry name" value="Spore Coat Polysaccharide Biosynthesis Protein SpsA, Chain A"/>
    <property type="match status" value="1"/>
</dbReference>
<keyword evidence="2" id="KW-0460">Magnesium</keyword>
<dbReference type="InterPro" id="IPR015422">
    <property type="entry name" value="PyrdxlP-dep_Trfase_small"/>
</dbReference>
<evidence type="ECO:0000313" key="8">
    <source>
        <dbReference type="Proteomes" id="UP000030428"/>
    </source>
</evidence>
<dbReference type="Proteomes" id="UP000030428">
    <property type="component" value="Unassembled WGS sequence"/>
</dbReference>
<dbReference type="EC" id="2.6.1.-" evidence="4"/>
<organism evidence="7 8">
    <name type="scientific">Candidatus Thiomargarita nelsonii</name>
    <dbReference type="NCBI Taxonomy" id="1003181"/>
    <lineage>
        <taxon>Bacteria</taxon>
        <taxon>Pseudomonadati</taxon>
        <taxon>Pseudomonadota</taxon>
        <taxon>Gammaproteobacteria</taxon>
        <taxon>Thiotrichales</taxon>
        <taxon>Thiotrichaceae</taxon>
        <taxon>Thiomargarita</taxon>
    </lineage>
</organism>
<dbReference type="GO" id="GO:0016779">
    <property type="term" value="F:nucleotidyltransferase activity"/>
    <property type="evidence" value="ECO:0007669"/>
    <property type="project" value="UniProtKB-ARBA"/>
</dbReference>
<dbReference type="PANTHER" id="PTHR42885">
    <property type="entry name" value="HISTIDINOL-PHOSPHATE AMINOTRANSFERASE-RELATED"/>
    <property type="match status" value="1"/>
</dbReference>
<keyword evidence="4" id="KW-0032">Aminotransferase</keyword>
<protein>
    <recommendedName>
        <fullName evidence="4">Aminotransferase</fullName>
        <ecNumber evidence="4">2.6.1.-</ecNumber>
    </recommendedName>
</protein>
<dbReference type="GO" id="GO:0008483">
    <property type="term" value="F:transaminase activity"/>
    <property type="evidence" value="ECO:0007669"/>
    <property type="project" value="UniProtKB-KW"/>
</dbReference>
<dbReference type="InterPro" id="IPR004839">
    <property type="entry name" value="Aminotransferase_I/II_large"/>
</dbReference>
<comment type="caution">
    <text evidence="7">The sequence shown here is derived from an EMBL/GenBank/DDBJ whole genome shotgun (WGS) entry which is preliminary data.</text>
</comment>
<dbReference type="InterPro" id="IPR015421">
    <property type="entry name" value="PyrdxlP-dep_Trfase_major"/>
</dbReference>
<dbReference type="InterPro" id="IPR004838">
    <property type="entry name" value="NHTrfase_class1_PyrdxlP-BS"/>
</dbReference>
<dbReference type="Gene3D" id="3.40.640.10">
    <property type="entry name" value="Type I PLP-dependent aspartate aminotransferase-like (Major domain)"/>
    <property type="match status" value="1"/>
</dbReference>
<dbReference type="Pfam" id="PF00155">
    <property type="entry name" value="Aminotran_1_2"/>
    <property type="match status" value="1"/>
</dbReference>
<dbReference type="PANTHER" id="PTHR42885:SF1">
    <property type="entry name" value="THREONINE-PHOSPHATE DECARBOXYLASE"/>
    <property type="match status" value="1"/>
</dbReference>
<feature type="domain" description="Aminotransferase class I/classII large" evidence="5">
    <location>
        <begin position="311"/>
        <end position="596"/>
    </location>
</feature>
<dbReference type="SUPFAM" id="SSF53383">
    <property type="entry name" value="PLP-dependent transferases"/>
    <property type="match status" value="1"/>
</dbReference>
<dbReference type="InterPro" id="IPR029044">
    <property type="entry name" value="Nucleotide-diphossugar_trans"/>
</dbReference>
<proteinExistence type="inferred from homology"/>
<reference evidence="7 8" key="1">
    <citation type="journal article" date="2016" name="Front. Microbiol.">
        <title>Single-Cell (Meta-)Genomics of a Dimorphic Candidatus Thiomargarita nelsonii Reveals Genomic Plasticity.</title>
        <authorList>
            <person name="Flood B.E."/>
            <person name="Fliss P."/>
            <person name="Jones D.S."/>
            <person name="Dick G.J."/>
            <person name="Jain S."/>
            <person name="Kaster A.K."/>
            <person name="Winkel M."/>
            <person name="Mussmann M."/>
            <person name="Bailey J."/>
        </authorList>
    </citation>
    <scope>NUCLEOTIDE SEQUENCE [LARGE SCALE GENOMIC DNA]</scope>
    <source>
        <strain evidence="7">Hydrate Ridge</strain>
    </source>
</reference>
<keyword evidence="4" id="KW-0808">Transferase</keyword>